<sequence>MNIQRLETEEQEDRKFQKQKISKISQNLLKIEQNRIERREKMNQLKLEKIEREQQNKESNKNVDLDFEILINKEQRLCNSLPHQYIQQTRLSVIVRKRPIFLKEQEDGEIDAISCSNPIIRIHEPKYKVDGITKFVENHDFQFDNTFSEQESTDDIYKYSLQPIIDSIFKDGVVTCFAYGQTGSGKTFTMKGLQGHYIFDIFNQKPKDVNVFINYFEIYGGKCFDLLNDRNQLQILEDKNNNIQIQNLMEFQVNNQYDVEQLFSQAANNRTTHSTEANSESSRSHAICSIQIKNQQNQMKGKLIMVDLAGSERAQDCQGNSKQRKQEGAEINKSLLALKECIRAMDGNATHVPFRGSKLTLVLRDSFQSKSQNSKIIMFACILPGSSSADHTLNTLRYLYI</sequence>
<dbReference type="STRING" id="857967.G0QZF0"/>
<dbReference type="InParanoid" id="G0QZF0"/>
<comment type="similarity">
    <text evidence="8">Belongs to the TRAFAC class myosin-kinesin ATPase superfamily. Kinesin family. KIN-13 subfamily.</text>
</comment>
<keyword evidence="14" id="KW-1185">Reference proteome</keyword>
<evidence type="ECO:0000256" key="2">
    <source>
        <dbReference type="ARBA" id="ARBA00022490"/>
    </source>
</evidence>
<dbReference type="InterPro" id="IPR019821">
    <property type="entry name" value="Kinesin_motor_CS"/>
</dbReference>
<evidence type="ECO:0000313" key="14">
    <source>
        <dbReference type="Proteomes" id="UP000008983"/>
    </source>
</evidence>
<keyword evidence="5 9" id="KW-0067">ATP-binding</keyword>
<keyword evidence="11" id="KW-0175">Coiled coil</keyword>
<dbReference type="PANTHER" id="PTHR47971:SF8">
    <property type="entry name" value="KINESIN-LIKE PROTEIN"/>
    <property type="match status" value="1"/>
</dbReference>
<dbReference type="Gene3D" id="3.40.850.10">
    <property type="entry name" value="Kinesin motor domain"/>
    <property type="match status" value="1"/>
</dbReference>
<dbReference type="InterPro" id="IPR027640">
    <property type="entry name" value="Kinesin-like_fam"/>
</dbReference>
<dbReference type="Proteomes" id="UP000008983">
    <property type="component" value="Unassembled WGS sequence"/>
</dbReference>
<organism evidence="13 14">
    <name type="scientific">Ichthyophthirius multifiliis</name>
    <name type="common">White spot disease agent</name>
    <name type="synonym">Ich</name>
    <dbReference type="NCBI Taxonomy" id="5932"/>
    <lineage>
        <taxon>Eukaryota</taxon>
        <taxon>Sar</taxon>
        <taxon>Alveolata</taxon>
        <taxon>Ciliophora</taxon>
        <taxon>Intramacronucleata</taxon>
        <taxon>Oligohymenophorea</taxon>
        <taxon>Hymenostomatida</taxon>
        <taxon>Ophryoglenina</taxon>
        <taxon>Ichthyophthirius</taxon>
    </lineage>
</organism>
<evidence type="ECO:0000256" key="10">
    <source>
        <dbReference type="RuleBase" id="RU000394"/>
    </source>
</evidence>
<keyword evidence="6 9" id="KW-0505">Motor protein</keyword>
<dbReference type="GeneID" id="14905506"/>
<keyword evidence="7" id="KW-0206">Cytoskeleton</keyword>
<dbReference type="Pfam" id="PF00225">
    <property type="entry name" value="Kinesin"/>
    <property type="match status" value="1"/>
</dbReference>
<dbReference type="AlphaFoldDB" id="G0QZF0"/>
<dbReference type="GO" id="GO:0008017">
    <property type="term" value="F:microtubule binding"/>
    <property type="evidence" value="ECO:0007669"/>
    <property type="project" value="InterPro"/>
</dbReference>
<dbReference type="InterPro" id="IPR027417">
    <property type="entry name" value="P-loop_NTPase"/>
</dbReference>
<evidence type="ECO:0000256" key="6">
    <source>
        <dbReference type="ARBA" id="ARBA00023175"/>
    </source>
</evidence>
<keyword evidence="3 10" id="KW-0493">Microtubule</keyword>
<dbReference type="GO" id="GO:0007018">
    <property type="term" value="P:microtubule-based movement"/>
    <property type="evidence" value="ECO:0007669"/>
    <property type="project" value="InterPro"/>
</dbReference>
<comment type="subcellular location">
    <subcellularLocation>
        <location evidence="1">Cytoplasm</location>
        <location evidence="1">Cytoskeleton</location>
    </subcellularLocation>
</comment>
<evidence type="ECO:0000256" key="3">
    <source>
        <dbReference type="ARBA" id="ARBA00022701"/>
    </source>
</evidence>
<dbReference type="FunFam" id="3.40.850.10:FF:000012">
    <property type="entry name" value="Kinesin-like protein"/>
    <property type="match status" value="1"/>
</dbReference>
<dbReference type="SMART" id="SM00129">
    <property type="entry name" value="KISc"/>
    <property type="match status" value="1"/>
</dbReference>
<evidence type="ECO:0000256" key="4">
    <source>
        <dbReference type="ARBA" id="ARBA00022741"/>
    </source>
</evidence>
<dbReference type="InterPro" id="IPR001752">
    <property type="entry name" value="Kinesin_motor_dom"/>
</dbReference>
<keyword evidence="2" id="KW-0963">Cytoplasm</keyword>
<dbReference type="OrthoDB" id="3176171at2759"/>
<evidence type="ECO:0000256" key="1">
    <source>
        <dbReference type="ARBA" id="ARBA00004245"/>
    </source>
</evidence>
<dbReference type="GO" id="GO:0005524">
    <property type="term" value="F:ATP binding"/>
    <property type="evidence" value="ECO:0007669"/>
    <property type="project" value="UniProtKB-UniRule"/>
</dbReference>
<dbReference type="OMA" id="YIENHEF"/>
<dbReference type="PROSITE" id="PS00411">
    <property type="entry name" value="KINESIN_MOTOR_1"/>
    <property type="match status" value="1"/>
</dbReference>
<dbReference type="EMBL" id="GL984146">
    <property type="protein sequence ID" value="EGR29403.1"/>
    <property type="molecule type" value="Genomic_DNA"/>
</dbReference>
<proteinExistence type="inferred from homology"/>
<name>G0QZF0_ICHMU</name>
<keyword evidence="4 9" id="KW-0547">Nucleotide-binding</keyword>
<evidence type="ECO:0000256" key="5">
    <source>
        <dbReference type="ARBA" id="ARBA00022840"/>
    </source>
</evidence>
<dbReference type="PRINTS" id="PR00380">
    <property type="entry name" value="KINESINHEAVY"/>
</dbReference>
<dbReference type="InterPro" id="IPR036961">
    <property type="entry name" value="Kinesin_motor_dom_sf"/>
</dbReference>
<reference evidence="13 14" key="1">
    <citation type="submission" date="2011-07" db="EMBL/GenBank/DDBJ databases">
        <authorList>
            <person name="Coyne R."/>
            <person name="Brami D."/>
            <person name="Johnson J."/>
            <person name="Hostetler J."/>
            <person name="Hannick L."/>
            <person name="Clark T."/>
            <person name="Cassidy-Hanley D."/>
            <person name="Inman J."/>
        </authorList>
    </citation>
    <scope>NUCLEOTIDE SEQUENCE [LARGE SCALE GENOMIC DNA]</scope>
    <source>
        <strain evidence="13 14">G5</strain>
    </source>
</reference>
<dbReference type="eggNOG" id="KOG0246">
    <property type="taxonomic scope" value="Eukaryota"/>
</dbReference>
<dbReference type="GO" id="GO:0005874">
    <property type="term" value="C:microtubule"/>
    <property type="evidence" value="ECO:0007669"/>
    <property type="project" value="UniProtKB-KW"/>
</dbReference>
<evidence type="ECO:0000256" key="7">
    <source>
        <dbReference type="ARBA" id="ARBA00023212"/>
    </source>
</evidence>
<evidence type="ECO:0000259" key="12">
    <source>
        <dbReference type="PROSITE" id="PS50067"/>
    </source>
</evidence>
<accession>G0QZF0</accession>
<feature type="domain" description="Kinesin motor" evidence="12">
    <location>
        <begin position="90"/>
        <end position="401"/>
    </location>
</feature>
<dbReference type="PANTHER" id="PTHR47971">
    <property type="entry name" value="KINESIN-RELATED PROTEIN 6"/>
    <property type="match status" value="1"/>
</dbReference>
<gene>
    <name evidence="13" type="ORF">IMG5_156210</name>
</gene>
<feature type="coiled-coil region" evidence="11">
    <location>
        <begin position="28"/>
        <end position="62"/>
    </location>
</feature>
<evidence type="ECO:0000256" key="8">
    <source>
        <dbReference type="ARBA" id="ARBA00061030"/>
    </source>
</evidence>
<protein>
    <recommendedName>
        <fullName evidence="10">Kinesin-like protein</fullName>
    </recommendedName>
</protein>
<evidence type="ECO:0000256" key="9">
    <source>
        <dbReference type="PROSITE-ProRule" id="PRU00283"/>
    </source>
</evidence>
<dbReference type="SUPFAM" id="SSF52540">
    <property type="entry name" value="P-loop containing nucleoside triphosphate hydrolases"/>
    <property type="match status" value="1"/>
</dbReference>
<dbReference type="GO" id="GO:0003777">
    <property type="term" value="F:microtubule motor activity"/>
    <property type="evidence" value="ECO:0007669"/>
    <property type="project" value="InterPro"/>
</dbReference>
<evidence type="ECO:0000256" key="11">
    <source>
        <dbReference type="SAM" id="Coils"/>
    </source>
</evidence>
<feature type="binding site" evidence="9">
    <location>
        <begin position="180"/>
        <end position="187"/>
    </location>
    <ligand>
        <name>ATP</name>
        <dbReference type="ChEBI" id="CHEBI:30616"/>
    </ligand>
</feature>
<dbReference type="GO" id="GO:0007019">
    <property type="term" value="P:microtubule depolymerization"/>
    <property type="evidence" value="ECO:0007669"/>
    <property type="project" value="TreeGrafter"/>
</dbReference>
<dbReference type="RefSeq" id="XP_004030639.1">
    <property type="nucleotide sequence ID" value="XM_004030591.1"/>
</dbReference>
<evidence type="ECO:0000313" key="13">
    <source>
        <dbReference type="EMBL" id="EGR29403.1"/>
    </source>
</evidence>
<dbReference type="PROSITE" id="PS50067">
    <property type="entry name" value="KINESIN_MOTOR_2"/>
    <property type="match status" value="1"/>
</dbReference>